<feature type="compositionally biased region" description="Pro residues" evidence="1">
    <location>
        <begin position="120"/>
        <end position="129"/>
    </location>
</feature>
<sequence length="129" mass="13724">ALPGLAGAAQPARDQPRARATRRSPATTRRRRAPGADLRPSIPDPGAGIPGWRRLRDRAHLRPGPGLGEERPRRGRLHPDPGRPETPSPSTADRRRGGGRAPHAGLDSAGGATARRKGIPPAPGWPRRL</sequence>
<accession>A0A6J4UNL7</accession>
<feature type="non-terminal residue" evidence="2">
    <location>
        <position position="1"/>
    </location>
</feature>
<protein>
    <submittedName>
        <fullName evidence="2">Uncharacterized protein</fullName>
    </submittedName>
</protein>
<dbReference type="EMBL" id="CADCWL010000050">
    <property type="protein sequence ID" value="CAA9555697.1"/>
    <property type="molecule type" value="Genomic_DNA"/>
</dbReference>
<feature type="region of interest" description="Disordered" evidence="1">
    <location>
        <begin position="1"/>
        <end position="129"/>
    </location>
</feature>
<proteinExistence type="predicted"/>
<organism evidence="2">
    <name type="scientific">uncultured Thermomicrobiales bacterium</name>
    <dbReference type="NCBI Taxonomy" id="1645740"/>
    <lineage>
        <taxon>Bacteria</taxon>
        <taxon>Pseudomonadati</taxon>
        <taxon>Thermomicrobiota</taxon>
        <taxon>Thermomicrobia</taxon>
        <taxon>Thermomicrobiales</taxon>
        <taxon>environmental samples</taxon>
    </lineage>
</organism>
<feature type="compositionally biased region" description="Basic and acidic residues" evidence="1">
    <location>
        <begin position="68"/>
        <end position="83"/>
    </location>
</feature>
<gene>
    <name evidence="2" type="ORF">AVDCRST_MAG19-1194</name>
</gene>
<dbReference type="AlphaFoldDB" id="A0A6J4UNL7"/>
<feature type="compositionally biased region" description="Low complexity" evidence="1">
    <location>
        <begin position="1"/>
        <end position="13"/>
    </location>
</feature>
<feature type="non-terminal residue" evidence="2">
    <location>
        <position position="129"/>
    </location>
</feature>
<name>A0A6J4UNL7_9BACT</name>
<reference evidence="2" key="1">
    <citation type="submission" date="2020-02" db="EMBL/GenBank/DDBJ databases">
        <authorList>
            <person name="Meier V. D."/>
        </authorList>
    </citation>
    <scope>NUCLEOTIDE SEQUENCE</scope>
    <source>
        <strain evidence="2">AVDCRST_MAG19</strain>
    </source>
</reference>
<evidence type="ECO:0000313" key="2">
    <source>
        <dbReference type="EMBL" id="CAA9555697.1"/>
    </source>
</evidence>
<evidence type="ECO:0000256" key="1">
    <source>
        <dbReference type="SAM" id="MobiDB-lite"/>
    </source>
</evidence>